<gene>
    <name evidence="2" type="ORF">FNW11_15920</name>
    <name evidence="3" type="ORF">FNW12_09655</name>
</gene>
<evidence type="ECO:0000256" key="1">
    <source>
        <dbReference type="SAM" id="Phobius"/>
    </source>
</evidence>
<dbReference type="Proteomes" id="UP000318669">
    <property type="component" value="Unassembled WGS sequence"/>
</dbReference>
<dbReference type="AlphaFoldDB" id="A0A553BBG2"/>
<sequence length="400" mass="45436">MKTATVLVKNIILPQLEKDPKFDVQKTNADFWGTFTNDLLRFEEDAKPLYASIYSLELDGAEKVISKLSGVYSKLLKELAESYVLGQSSEATEYLLKSNNDHFLKEVRFLQTMEQAIKSVERKRIKSDLPNTYDRLAFELSETDITNATKKKGREDLKEKMKQWDTELVEESDMVPVFSMLKNENKNKKQTKVISLSWMKYAVAASIIIATGIFYFKNPNSGIIPAENGVVTTEDKKGTTEHPINRPVIEAIVLAEIETSSRSITVLEPSSLGFTPSDKKPKVTVYFKDATQRIISLEKLIEKNKVSSSVDSKILDKYKAELADLKNPNEKYSFDGKTLTLFCKYDPKQYGIIVTEDQRYFLKKGSVFYNLKISSVSLPLEKVTDAATIESLEKITFENE</sequence>
<evidence type="ECO:0000313" key="3">
    <source>
        <dbReference type="EMBL" id="TRX05876.1"/>
    </source>
</evidence>
<name>A0A553BBG2_9FLAO</name>
<keyword evidence="1" id="KW-1133">Transmembrane helix</keyword>
<reference evidence="4 5" key="1">
    <citation type="submission" date="2019-07" db="EMBL/GenBank/DDBJ databases">
        <title>Novel species of Flavobacterium.</title>
        <authorList>
            <person name="Liu Q."/>
            <person name="Xin Y.-H."/>
        </authorList>
    </citation>
    <scope>NUCLEOTIDE SEQUENCE [LARGE SCALE GENOMIC DNA]</scope>
    <source>
        <strain evidence="3 4">GSP39</strain>
        <strain evidence="2 5">GSR22</strain>
    </source>
</reference>
<proteinExistence type="predicted"/>
<feature type="transmembrane region" description="Helical" evidence="1">
    <location>
        <begin position="198"/>
        <end position="216"/>
    </location>
</feature>
<dbReference type="Proteomes" id="UP000318528">
    <property type="component" value="Unassembled WGS sequence"/>
</dbReference>
<evidence type="ECO:0000313" key="4">
    <source>
        <dbReference type="Proteomes" id="UP000318528"/>
    </source>
</evidence>
<evidence type="ECO:0000313" key="5">
    <source>
        <dbReference type="Proteomes" id="UP000318669"/>
    </source>
</evidence>
<keyword evidence="1" id="KW-0472">Membrane</keyword>
<evidence type="ECO:0000313" key="2">
    <source>
        <dbReference type="EMBL" id="TRX05569.1"/>
    </source>
</evidence>
<keyword evidence="4" id="KW-1185">Reference proteome</keyword>
<dbReference type="OrthoDB" id="1360193at2"/>
<dbReference type="EMBL" id="VJZN01000014">
    <property type="protein sequence ID" value="TRX05876.1"/>
    <property type="molecule type" value="Genomic_DNA"/>
</dbReference>
<keyword evidence="1" id="KW-0812">Transmembrane</keyword>
<comment type="caution">
    <text evidence="2">The sequence shown here is derived from an EMBL/GenBank/DDBJ whole genome shotgun (WGS) entry which is preliminary data.</text>
</comment>
<protein>
    <submittedName>
        <fullName evidence="2">Uncharacterized protein</fullName>
    </submittedName>
</protein>
<dbReference type="RefSeq" id="WP_143387474.1">
    <property type="nucleotide sequence ID" value="NZ_VJZL01000044.1"/>
</dbReference>
<accession>A0A553BBG2</accession>
<organism evidence="2 5">
    <name type="scientific">Flavobacterium gawalongense</name>
    <dbReference type="NCBI Taxonomy" id="2594432"/>
    <lineage>
        <taxon>Bacteria</taxon>
        <taxon>Pseudomonadati</taxon>
        <taxon>Bacteroidota</taxon>
        <taxon>Flavobacteriia</taxon>
        <taxon>Flavobacteriales</taxon>
        <taxon>Flavobacteriaceae</taxon>
        <taxon>Flavobacterium</taxon>
    </lineage>
</organism>
<dbReference type="EMBL" id="VJZL01000044">
    <property type="protein sequence ID" value="TRX05569.1"/>
    <property type="molecule type" value="Genomic_DNA"/>
</dbReference>